<dbReference type="Gene3D" id="1.25.40.20">
    <property type="entry name" value="Ankyrin repeat-containing domain"/>
    <property type="match status" value="1"/>
</dbReference>
<dbReference type="InterPro" id="IPR036770">
    <property type="entry name" value="Ankyrin_rpt-contain_sf"/>
</dbReference>
<dbReference type="Pfam" id="PF12796">
    <property type="entry name" value="Ank_2"/>
    <property type="match status" value="1"/>
</dbReference>
<accession>A0A0D9WZT2</accession>
<dbReference type="PANTHER" id="PTHR24121:SF21">
    <property type="entry name" value="ANKYRIN REPEAT FAMILY PROTEIN"/>
    <property type="match status" value="1"/>
</dbReference>
<keyword evidence="1" id="KW-0040">ANK repeat</keyword>
<evidence type="ECO:0000256" key="1">
    <source>
        <dbReference type="PROSITE-ProRule" id="PRU00023"/>
    </source>
</evidence>
<dbReference type="STRING" id="77586.A0A0D9WZT2"/>
<dbReference type="EnsemblPlants" id="LPERR07G14680.1">
    <property type="protein sequence ID" value="LPERR07G14680.1"/>
    <property type="gene ID" value="LPERR07G14680"/>
</dbReference>
<feature type="repeat" description="ANK" evidence="1">
    <location>
        <begin position="104"/>
        <end position="129"/>
    </location>
</feature>
<keyword evidence="3" id="KW-1185">Reference proteome</keyword>
<reference evidence="2 3" key="1">
    <citation type="submission" date="2012-08" db="EMBL/GenBank/DDBJ databases">
        <title>Oryza genome evolution.</title>
        <authorList>
            <person name="Wing R.A."/>
        </authorList>
    </citation>
    <scope>NUCLEOTIDE SEQUENCE</scope>
</reference>
<proteinExistence type="predicted"/>
<dbReference type="PROSITE" id="PS50088">
    <property type="entry name" value="ANK_REPEAT"/>
    <property type="match status" value="1"/>
</dbReference>
<name>A0A0D9WZT2_9ORYZ</name>
<organism evidence="2 3">
    <name type="scientific">Leersia perrieri</name>
    <dbReference type="NCBI Taxonomy" id="77586"/>
    <lineage>
        <taxon>Eukaryota</taxon>
        <taxon>Viridiplantae</taxon>
        <taxon>Streptophyta</taxon>
        <taxon>Embryophyta</taxon>
        <taxon>Tracheophyta</taxon>
        <taxon>Spermatophyta</taxon>
        <taxon>Magnoliopsida</taxon>
        <taxon>Liliopsida</taxon>
        <taxon>Poales</taxon>
        <taxon>Poaceae</taxon>
        <taxon>BOP clade</taxon>
        <taxon>Oryzoideae</taxon>
        <taxon>Oryzeae</taxon>
        <taxon>Oryzinae</taxon>
        <taxon>Leersia</taxon>
    </lineage>
</organism>
<protein>
    <submittedName>
        <fullName evidence="2">Uncharacterized protein</fullName>
    </submittedName>
</protein>
<sequence>MAAVAADFGPNNLTLGDELLQTLVSGNSVRLGELLRGETRGGGEAQLQTDGQVAINFHGAEPAAAAPARGGPSRLLGVTSNGSTALHIVASHGHPELAATTNKMGATALHEAVTHGRVEVVDLLMTRAAWLASVTTDGGVSPLYMEAASHSVQMVQALLRPTQTGQPSPASAAGPEGRTALHVAATGIKGTSFYFFVAIFFSLKFGA</sequence>
<evidence type="ECO:0000313" key="2">
    <source>
        <dbReference type="EnsemblPlants" id="LPERR07G14680.1"/>
    </source>
</evidence>
<dbReference type="InterPro" id="IPR002110">
    <property type="entry name" value="Ankyrin_rpt"/>
</dbReference>
<dbReference type="Proteomes" id="UP000032180">
    <property type="component" value="Chromosome 7"/>
</dbReference>
<evidence type="ECO:0000313" key="3">
    <source>
        <dbReference type="Proteomes" id="UP000032180"/>
    </source>
</evidence>
<reference evidence="3" key="2">
    <citation type="submission" date="2013-12" db="EMBL/GenBank/DDBJ databases">
        <authorList>
            <person name="Yu Y."/>
            <person name="Lee S."/>
            <person name="de Baynast K."/>
            <person name="Wissotski M."/>
            <person name="Liu L."/>
            <person name="Talag J."/>
            <person name="Goicoechea J."/>
            <person name="Angelova A."/>
            <person name="Jetty R."/>
            <person name="Kudrna D."/>
            <person name="Golser W."/>
            <person name="Rivera L."/>
            <person name="Zhang J."/>
            <person name="Wing R."/>
        </authorList>
    </citation>
    <scope>NUCLEOTIDE SEQUENCE</scope>
</reference>
<dbReference type="SUPFAM" id="SSF48403">
    <property type="entry name" value="Ankyrin repeat"/>
    <property type="match status" value="1"/>
</dbReference>
<dbReference type="AlphaFoldDB" id="A0A0D9WZT2"/>
<dbReference type="eggNOG" id="KOG0504">
    <property type="taxonomic scope" value="Eukaryota"/>
</dbReference>
<dbReference type="Gramene" id="LPERR07G14680.1">
    <property type="protein sequence ID" value="LPERR07G14680.1"/>
    <property type="gene ID" value="LPERR07G14680"/>
</dbReference>
<dbReference type="PANTHER" id="PTHR24121">
    <property type="entry name" value="NO MECHANORECEPTOR POTENTIAL C, ISOFORM D-RELATED"/>
    <property type="match status" value="1"/>
</dbReference>
<dbReference type="PROSITE" id="PS50297">
    <property type="entry name" value="ANK_REP_REGION"/>
    <property type="match status" value="1"/>
</dbReference>
<reference evidence="2" key="3">
    <citation type="submission" date="2015-04" db="UniProtKB">
        <authorList>
            <consortium name="EnsemblPlants"/>
        </authorList>
    </citation>
    <scope>IDENTIFICATION</scope>
</reference>
<dbReference type="HOGENOM" id="CLU_000134_36_0_1"/>